<dbReference type="AlphaFoldDB" id="A0A174PDZ5"/>
<sequence>MDMKKFSLKPLGDSCMKMLCKSCFFIGLLMTFCLTACSDDDDDTVTPIFPEKQNIVCNAGEKKEFTFTANTNWSLASSAIWCKFQNNDTEEFVVSGTAGTQTVTIVATDENQKNDNVSVAKLELTMGGQTIVIGEVTRSAAGYELKIFDEEGTEINELKVGYQSFSKFSVQANFRFAATNLPGWVELDGGSLVGPVDKKVDGGLKIIENNDREKYPIAATDKNVITFSDEEGKAFYSFRVSYDGMTPGVLEMTLPSSNKYDWAVSLDGKTFTQSAGGVAGTGGSTTTLKNRVPFTVKTLNDDYEVVFVEKGSNNNDLYIMDASYNEWMRCEREGGNVTLIVDEYAPASYEPAERVGYVLVFSRAQYEGIKDNLEATIIDGENLVYKYEQSNLILQFTQKETKGGGDDLAITAVDGQTYNPIDCTSYTGGDADYFKSEYGVTGIFEIKQPASVATVAKMPFNWSNSVCYYFEGEQEVNGVIEPISETDITIYTEAANGKDVFLIVSDESGNKLMLIVRISNAGSGGGGETVFAVADGTGMPGSVDCTTYSSGVFGGGTWIMTTLDIDDLFEITEPLQSMNITLMASNLSRYTCYDTESFEEIKITEESIVNTGDNTLNVWLGSGTEITSSVLLVIAGDDGKNHGLFIHINK</sequence>
<protein>
    <recommendedName>
        <fullName evidence="3">DUF5003 domain-containing protein</fullName>
    </recommendedName>
</protein>
<proteinExistence type="predicted"/>
<dbReference type="Gene3D" id="2.60.40.10">
    <property type="entry name" value="Immunoglobulins"/>
    <property type="match status" value="1"/>
</dbReference>
<gene>
    <name evidence="1" type="ORF">ERS852557_01053</name>
</gene>
<evidence type="ECO:0000313" key="2">
    <source>
        <dbReference type="Proteomes" id="UP000095541"/>
    </source>
</evidence>
<reference evidence="1 2" key="1">
    <citation type="submission" date="2015-09" db="EMBL/GenBank/DDBJ databases">
        <authorList>
            <consortium name="Pathogen Informatics"/>
        </authorList>
    </citation>
    <scope>NUCLEOTIDE SEQUENCE [LARGE SCALE GENOMIC DNA]</scope>
    <source>
        <strain evidence="1 2">2789STDY5834945</strain>
    </source>
</reference>
<dbReference type="Pfam" id="PF16394">
    <property type="entry name" value="DUF5003"/>
    <property type="match status" value="1"/>
</dbReference>
<name>A0A174PDZ5_BACT4</name>
<dbReference type="EMBL" id="CZBI01000001">
    <property type="protein sequence ID" value="CUP57040.1"/>
    <property type="molecule type" value="Genomic_DNA"/>
</dbReference>
<dbReference type="InterPro" id="IPR013783">
    <property type="entry name" value="Ig-like_fold"/>
</dbReference>
<organism evidence="1 2">
    <name type="scientific">Bacteroides thetaiotaomicron</name>
    <dbReference type="NCBI Taxonomy" id="818"/>
    <lineage>
        <taxon>Bacteria</taxon>
        <taxon>Pseudomonadati</taxon>
        <taxon>Bacteroidota</taxon>
        <taxon>Bacteroidia</taxon>
        <taxon>Bacteroidales</taxon>
        <taxon>Bacteroidaceae</taxon>
        <taxon>Bacteroides</taxon>
    </lineage>
</organism>
<dbReference type="Proteomes" id="UP000095541">
    <property type="component" value="Unassembled WGS sequence"/>
</dbReference>
<evidence type="ECO:0008006" key="3">
    <source>
        <dbReference type="Google" id="ProtNLM"/>
    </source>
</evidence>
<dbReference type="InterPro" id="IPR032167">
    <property type="entry name" value="DUF5003"/>
</dbReference>
<accession>A0A174PDZ5</accession>
<evidence type="ECO:0000313" key="1">
    <source>
        <dbReference type="EMBL" id="CUP57040.1"/>
    </source>
</evidence>